<evidence type="ECO:0000259" key="11">
    <source>
        <dbReference type="PROSITE" id="PS50929"/>
    </source>
</evidence>
<dbReference type="PROSITE" id="PS00211">
    <property type="entry name" value="ABC_TRANSPORTER_1"/>
    <property type="match status" value="1"/>
</dbReference>
<dbReference type="RefSeq" id="WP_141382641.1">
    <property type="nucleotide sequence ID" value="NZ_BJNF01000018.1"/>
</dbReference>
<dbReference type="OrthoDB" id="9810134at2"/>
<name>A0A4Y3WA41_NITWI</name>
<dbReference type="InterPro" id="IPR027417">
    <property type="entry name" value="P-loop_NTPase"/>
</dbReference>
<evidence type="ECO:0008006" key="14">
    <source>
        <dbReference type="Google" id="ProtNLM"/>
    </source>
</evidence>
<dbReference type="Pfam" id="PF00005">
    <property type="entry name" value="ABC_tran"/>
    <property type="match status" value="1"/>
</dbReference>
<evidence type="ECO:0000256" key="1">
    <source>
        <dbReference type="ARBA" id="ARBA00004651"/>
    </source>
</evidence>
<keyword evidence="7 9" id="KW-0472">Membrane</keyword>
<dbReference type="GO" id="GO:0140359">
    <property type="term" value="F:ABC-type transporter activity"/>
    <property type="evidence" value="ECO:0007669"/>
    <property type="project" value="InterPro"/>
</dbReference>
<dbReference type="PANTHER" id="PTHR24221">
    <property type="entry name" value="ATP-BINDING CASSETTE SUB-FAMILY B"/>
    <property type="match status" value="1"/>
</dbReference>
<keyword evidence="5" id="KW-0067">ATP-binding</keyword>
<dbReference type="Pfam" id="PF00664">
    <property type="entry name" value="ABC_membrane"/>
    <property type="match status" value="1"/>
</dbReference>
<reference evidence="12 13" key="1">
    <citation type="submission" date="2019-06" db="EMBL/GenBank/DDBJ databases">
        <title>Whole genome shotgun sequence of Nitrobacter winogradskyi NBRC 14297.</title>
        <authorList>
            <person name="Hosoyama A."/>
            <person name="Uohara A."/>
            <person name="Ohji S."/>
            <person name="Ichikawa N."/>
        </authorList>
    </citation>
    <scope>NUCLEOTIDE SEQUENCE [LARGE SCALE GENOMIC DNA]</scope>
    <source>
        <strain evidence="12 13">NBRC 14297</strain>
    </source>
</reference>
<keyword evidence="3 9" id="KW-0812">Transmembrane</keyword>
<evidence type="ECO:0000313" key="12">
    <source>
        <dbReference type="EMBL" id="GEC14890.1"/>
    </source>
</evidence>
<comment type="caution">
    <text evidence="12">The sequence shown here is derived from an EMBL/GenBank/DDBJ whole genome shotgun (WGS) entry which is preliminary data.</text>
</comment>
<feature type="domain" description="ABC transporter" evidence="10">
    <location>
        <begin position="351"/>
        <end position="573"/>
    </location>
</feature>
<keyword evidence="4" id="KW-0547">Nucleotide-binding</keyword>
<dbReference type="Gene3D" id="3.40.50.300">
    <property type="entry name" value="P-loop containing nucleotide triphosphate hydrolases"/>
    <property type="match status" value="1"/>
</dbReference>
<accession>A0A4Y3WA41</accession>
<feature type="domain" description="ABC transmembrane type-1" evidence="11">
    <location>
        <begin position="37"/>
        <end position="318"/>
    </location>
</feature>
<dbReference type="Gene3D" id="1.20.1560.10">
    <property type="entry name" value="ABC transporter type 1, transmembrane domain"/>
    <property type="match status" value="1"/>
</dbReference>
<dbReference type="Proteomes" id="UP000318825">
    <property type="component" value="Unassembled WGS sequence"/>
</dbReference>
<comment type="similarity">
    <text evidence="2">Belongs to the ABC transporter superfamily.</text>
</comment>
<dbReference type="SUPFAM" id="SSF90123">
    <property type="entry name" value="ABC transporter transmembrane region"/>
    <property type="match status" value="1"/>
</dbReference>
<evidence type="ECO:0000313" key="13">
    <source>
        <dbReference type="Proteomes" id="UP000318825"/>
    </source>
</evidence>
<dbReference type="GO" id="GO:0034040">
    <property type="term" value="F:ATPase-coupled lipid transmembrane transporter activity"/>
    <property type="evidence" value="ECO:0007669"/>
    <property type="project" value="TreeGrafter"/>
</dbReference>
<gene>
    <name evidence="12" type="ORF">NWI01_07820</name>
</gene>
<dbReference type="PROSITE" id="PS50893">
    <property type="entry name" value="ABC_TRANSPORTER_2"/>
    <property type="match status" value="1"/>
</dbReference>
<dbReference type="InterPro" id="IPR003439">
    <property type="entry name" value="ABC_transporter-like_ATP-bd"/>
</dbReference>
<dbReference type="AlphaFoldDB" id="A0A4Y3WA41"/>
<dbReference type="InterPro" id="IPR039421">
    <property type="entry name" value="Type_1_exporter"/>
</dbReference>
<keyword evidence="6 9" id="KW-1133">Transmembrane helix</keyword>
<dbReference type="SMART" id="SM00382">
    <property type="entry name" value="AAA"/>
    <property type="match status" value="1"/>
</dbReference>
<evidence type="ECO:0000256" key="5">
    <source>
        <dbReference type="ARBA" id="ARBA00022840"/>
    </source>
</evidence>
<organism evidence="12 13">
    <name type="scientific">Nitrobacter winogradskyi</name>
    <name type="common">Nitrobacter agilis</name>
    <dbReference type="NCBI Taxonomy" id="913"/>
    <lineage>
        <taxon>Bacteria</taxon>
        <taxon>Pseudomonadati</taxon>
        <taxon>Pseudomonadota</taxon>
        <taxon>Alphaproteobacteria</taxon>
        <taxon>Hyphomicrobiales</taxon>
        <taxon>Nitrobacteraceae</taxon>
        <taxon>Nitrobacter</taxon>
    </lineage>
</organism>
<comment type="subcellular location">
    <subcellularLocation>
        <location evidence="1">Cell membrane</location>
        <topology evidence="1">Multi-pass membrane protein</topology>
    </subcellularLocation>
</comment>
<feature type="transmembrane region" description="Helical" evidence="9">
    <location>
        <begin position="65"/>
        <end position="86"/>
    </location>
</feature>
<protein>
    <recommendedName>
        <fullName evidence="14">ABC transporter ATP-binding protein</fullName>
    </recommendedName>
</protein>
<dbReference type="GO" id="GO:0016887">
    <property type="term" value="F:ATP hydrolysis activity"/>
    <property type="evidence" value="ECO:0007669"/>
    <property type="project" value="InterPro"/>
</dbReference>
<dbReference type="PANTHER" id="PTHR24221:SF654">
    <property type="entry name" value="ATP-BINDING CASSETTE SUB-FAMILY B MEMBER 6"/>
    <property type="match status" value="1"/>
</dbReference>
<feature type="transmembrane region" description="Helical" evidence="9">
    <location>
        <begin position="34"/>
        <end position="59"/>
    </location>
</feature>
<comment type="function">
    <text evidence="8">Involved in beta-(1--&gt;2)glucan export. Transmembrane domains (TMD) form a pore in the inner membrane and the ATP-binding domain (NBD) is responsible for energy generation.</text>
</comment>
<dbReference type="InterPro" id="IPR017871">
    <property type="entry name" value="ABC_transporter-like_CS"/>
</dbReference>
<dbReference type="CDD" id="cd03228">
    <property type="entry name" value="ABCC_MRP_Like"/>
    <property type="match status" value="1"/>
</dbReference>
<evidence type="ECO:0000259" key="10">
    <source>
        <dbReference type="PROSITE" id="PS50893"/>
    </source>
</evidence>
<feature type="transmembrane region" description="Helical" evidence="9">
    <location>
        <begin position="173"/>
        <end position="194"/>
    </location>
</feature>
<sequence>MNAWDALVEGRLGSGFKAFWELCREACRAEAGRFAPAIAASLALGLLAVLPPILIAQLIDRAEAGAGTMGLLALGVLAAFAALALLDAGLTWLRHRFTIAAQVRLRARIAPKLLVTGLRLPLRQLQDNSRATMMRSFDDLDETLGFIAGTMPEFITGAILATSYAVLLLVVNPLLAVMSLGATGLAFVTAVVLARRSRTAFATWILDRDRAFTVIVEAFASLLTIKSMNAHRAVADRFADKLEAENTSLAAMRQRTADAEAMGRGWLTFAPGIVVVVGVWMVSRGELSTGELVLFLTVSASLSGPVGNMCSHWEAAQRTMAAITRISELRAAELEDLDADTGRDWRLGAGLSLAGVGHRYAADAAPVLRAVDLALDSGSHIAVTGRSGDGKTTLAHIIARFMQPSEGAVLAGAADAATGIGLTPYRRRVLMLPHETEIFSASIADNVTLWDGSFALPEIMEALRIAGLGEVVDGLPRRHDTLLSADGEPLSAGQRQRLGIARALIRRPDVLILDEATSSLDPQTETEVIANIRAVMQGRTLIVITHREELAARFGRRLVVKGGGAAYLPGLEPG</sequence>
<feature type="transmembrane region" description="Helical" evidence="9">
    <location>
        <begin position="261"/>
        <end position="282"/>
    </location>
</feature>
<evidence type="ECO:0000256" key="6">
    <source>
        <dbReference type="ARBA" id="ARBA00022989"/>
    </source>
</evidence>
<dbReference type="InterPro" id="IPR036640">
    <property type="entry name" value="ABC1_TM_sf"/>
</dbReference>
<dbReference type="GO" id="GO:0005886">
    <property type="term" value="C:plasma membrane"/>
    <property type="evidence" value="ECO:0007669"/>
    <property type="project" value="UniProtKB-SubCell"/>
</dbReference>
<dbReference type="InterPro" id="IPR011527">
    <property type="entry name" value="ABC1_TM_dom"/>
</dbReference>
<dbReference type="InterPro" id="IPR003593">
    <property type="entry name" value="AAA+_ATPase"/>
</dbReference>
<dbReference type="EMBL" id="BJNF01000018">
    <property type="protein sequence ID" value="GEC14890.1"/>
    <property type="molecule type" value="Genomic_DNA"/>
</dbReference>
<proteinExistence type="inferred from homology"/>
<dbReference type="PROSITE" id="PS50929">
    <property type="entry name" value="ABC_TM1F"/>
    <property type="match status" value="1"/>
</dbReference>
<evidence type="ECO:0000256" key="9">
    <source>
        <dbReference type="SAM" id="Phobius"/>
    </source>
</evidence>
<evidence type="ECO:0000256" key="4">
    <source>
        <dbReference type="ARBA" id="ARBA00022741"/>
    </source>
</evidence>
<evidence type="ECO:0000256" key="8">
    <source>
        <dbReference type="ARBA" id="ARBA00024722"/>
    </source>
</evidence>
<evidence type="ECO:0000256" key="7">
    <source>
        <dbReference type="ARBA" id="ARBA00023136"/>
    </source>
</evidence>
<feature type="transmembrane region" description="Helical" evidence="9">
    <location>
        <begin position="143"/>
        <end position="167"/>
    </location>
</feature>
<evidence type="ECO:0000256" key="3">
    <source>
        <dbReference type="ARBA" id="ARBA00022692"/>
    </source>
</evidence>
<dbReference type="SUPFAM" id="SSF52540">
    <property type="entry name" value="P-loop containing nucleoside triphosphate hydrolases"/>
    <property type="match status" value="1"/>
</dbReference>
<evidence type="ECO:0000256" key="2">
    <source>
        <dbReference type="ARBA" id="ARBA00005417"/>
    </source>
</evidence>
<dbReference type="GO" id="GO:0005524">
    <property type="term" value="F:ATP binding"/>
    <property type="evidence" value="ECO:0007669"/>
    <property type="project" value="UniProtKB-KW"/>
</dbReference>